<dbReference type="AlphaFoldDB" id="A0AAV4RK24"/>
<comment type="caution">
    <text evidence="1">The sequence shown here is derived from an EMBL/GenBank/DDBJ whole genome shotgun (WGS) entry which is preliminary data.</text>
</comment>
<sequence length="151" mass="17247">MGRPNEILIGLGVREDKKLNWGSLFACINQIKYFGRGLTSISVYEKENPLKYLIKELPEPIKKSSLNPPSAISENHRCLELDIDWTREFAKTRSSSGVLFSHVCAETLECLFAASPLVHLPLQISQWTENSPKISELIRKNYFHLLLYLIS</sequence>
<protein>
    <submittedName>
        <fullName evidence="1">Uncharacterized protein</fullName>
    </submittedName>
</protein>
<evidence type="ECO:0000313" key="2">
    <source>
        <dbReference type="Proteomes" id="UP001054945"/>
    </source>
</evidence>
<organism evidence="1 2">
    <name type="scientific">Caerostris extrusa</name>
    <name type="common">Bark spider</name>
    <name type="synonym">Caerostris bankana</name>
    <dbReference type="NCBI Taxonomy" id="172846"/>
    <lineage>
        <taxon>Eukaryota</taxon>
        <taxon>Metazoa</taxon>
        <taxon>Ecdysozoa</taxon>
        <taxon>Arthropoda</taxon>
        <taxon>Chelicerata</taxon>
        <taxon>Arachnida</taxon>
        <taxon>Araneae</taxon>
        <taxon>Araneomorphae</taxon>
        <taxon>Entelegynae</taxon>
        <taxon>Araneoidea</taxon>
        <taxon>Araneidae</taxon>
        <taxon>Caerostris</taxon>
    </lineage>
</organism>
<evidence type="ECO:0000313" key="1">
    <source>
        <dbReference type="EMBL" id="GIY22234.1"/>
    </source>
</evidence>
<reference evidence="1 2" key="1">
    <citation type="submission" date="2021-06" db="EMBL/GenBank/DDBJ databases">
        <title>Caerostris extrusa draft genome.</title>
        <authorList>
            <person name="Kono N."/>
            <person name="Arakawa K."/>
        </authorList>
    </citation>
    <scope>NUCLEOTIDE SEQUENCE [LARGE SCALE GENOMIC DNA]</scope>
</reference>
<keyword evidence="2" id="KW-1185">Reference proteome</keyword>
<dbReference type="Proteomes" id="UP001054945">
    <property type="component" value="Unassembled WGS sequence"/>
</dbReference>
<name>A0AAV4RK24_CAEEX</name>
<gene>
    <name evidence="1" type="ORF">CEXT_599731</name>
</gene>
<proteinExistence type="predicted"/>
<dbReference type="EMBL" id="BPLR01008121">
    <property type="protein sequence ID" value="GIY22234.1"/>
    <property type="molecule type" value="Genomic_DNA"/>
</dbReference>
<accession>A0AAV4RK24</accession>